<dbReference type="CDD" id="cd01107">
    <property type="entry name" value="HTH_BmrR"/>
    <property type="match status" value="1"/>
</dbReference>
<accession>A0AAW5C9W9</accession>
<reference evidence="5 6" key="1">
    <citation type="journal article" date="2020" name="Cell Host Microbe">
        <title>Functional and Genomic Variation between Human-Derived Isolates of Lachnospiraceae Reveals Inter- and Intra-Species Diversity.</title>
        <authorList>
            <person name="Sorbara M.T."/>
            <person name="Littmann E.R."/>
            <person name="Fontana E."/>
            <person name="Moody T.U."/>
            <person name="Kohout C.E."/>
            <person name="Gjonbalaj M."/>
            <person name="Eaton V."/>
            <person name="Seok R."/>
            <person name="Leiner I.M."/>
            <person name="Pamer E.G."/>
        </authorList>
    </citation>
    <scope>NUCLEOTIDE SEQUENCE [LARGE SCALE GENOMIC DNA]</scope>
    <source>
        <strain evidence="5 6">MSK.1.17</strain>
    </source>
</reference>
<dbReference type="PROSITE" id="PS00552">
    <property type="entry name" value="HTH_MERR_1"/>
    <property type="match status" value="1"/>
</dbReference>
<dbReference type="PROSITE" id="PS50937">
    <property type="entry name" value="HTH_MERR_2"/>
    <property type="match status" value="1"/>
</dbReference>
<evidence type="ECO:0000259" key="3">
    <source>
        <dbReference type="PROSITE" id="PS50937"/>
    </source>
</evidence>
<dbReference type="InterPro" id="IPR047057">
    <property type="entry name" value="MerR_fam"/>
</dbReference>
<evidence type="ECO:0000313" key="6">
    <source>
        <dbReference type="Proteomes" id="UP000669239"/>
    </source>
</evidence>
<reference evidence="4" key="3">
    <citation type="submission" date="2022-01" db="EMBL/GenBank/DDBJ databases">
        <title>Collection of gut derived symbiotic bacterial strains cultured from healthy donors.</title>
        <authorList>
            <person name="Lin H."/>
            <person name="Kohout C."/>
            <person name="Waligurski E."/>
            <person name="Pamer E.G."/>
        </authorList>
    </citation>
    <scope>NUCLEOTIDE SEQUENCE</scope>
    <source>
        <strain evidence="4">DFI.6.55</strain>
    </source>
</reference>
<dbReference type="GeneID" id="97206537"/>
<dbReference type="InterPro" id="IPR009061">
    <property type="entry name" value="DNA-bd_dom_put_sf"/>
</dbReference>
<keyword evidence="1" id="KW-0238">DNA-binding</keyword>
<dbReference type="Proteomes" id="UP000669239">
    <property type="component" value="Unassembled WGS sequence"/>
</dbReference>
<dbReference type="InterPro" id="IPR029442">
    <property type="entry name" value="GyrI-like"/>
</dbReference>
<dbReference type="InterPro" id="IPR000551">
    <property type="entry name" value="MerR-type_HTH_dom"/>
</dbReference>
<dbReference type="Proteomes" id="UP001299608">
    <property type="component" value="Unassembled WGS sequence"/>
</dbReference>
<dbReference type="EMBL" id="JAAITT010000035">
    <property type="protein sequence ID" value="NSJ51148.1"/>
    <property type="molecule type" value="Genomic_DNA"/>
</dbReference>
<dbReference type="Gene3D" id="3.20.80.10">
    <property type="entry name" value="Regulatory factor, effector binding domain"/>
    <property type="match status" value="1"/>
</dbReference>
<evidence type="ECO:0000313" key="5">
    <source>
        <dbReference type="EMBL" id="NSJ51148.1"/>
    </source>
</evidence>
<sequence>MFRIGEFSKLTQVSVRMLRYYDEAGLLKPAEVDRWTGHRLYSANQIPRLDRIRYLRDSGFQVSEIALALEMDDHALLAALDKKCLEIEQALQKEQERLLKIAVAKEAIQGSKSQMHYHISIKSIPACQVLSLRRTVPDYYSEGGLWKEISAFAGKEGIEISGNTFTIYHDTEYREQDVDMELCAPVEKAGESRGPFCFRMTEAVPAMASTMVYGDFSNIKEAYLAFARWLQTNSSYQMSALVRQIVHRGPWNENDPAKYLTELQIPVKNVQKENRMEDADGQSGNHKRT</sequence>
<feature type="region of interest" description="Disordered" evidence="2">
    <location>
        <begin position="270"/>
        <end position="289"/>
    </location>
</feature>
<name>A0AAW5C9W9_9FIRM</name>
<protein>
    <submittedName>
        <fullName evidence="4">MerR family transcriptional regulator</fullName>
    </submittedName>
</protein>
<evidence type="ECO:0000313" key="7">
    <source>
        <dbReference type="Proteomes" id="UP001299608"/>
    </source>
</evidence>
<dbReference type="GO" id="GO:0003677">
    <property type="term" value="F:DNA binding"/>
    <property type="evidence" value="ECO:0007669"/>
    <property type="project" value="UniProtKB-KW"/>
</dbReference>
<dbReference type="PANTHER" id="PTHR30204">
    <property type="entry name" value="REDOX-CYCLING DRUG-SENSING TRANSCRIPTIONAL ACTIVATOR SOXR"/>
    <property type="match status" value="1"/>
</dbReference>
<keyword evidence="6" id="KW-1185">Reference proteome</keyword>
<evidence type="ECO:0000256" key="2">
    <source>
        <dbReference type="SAM" id="MobiDB-lite"/>
    </source>
</evidence>
<dbReference type="SMART" id="SM00871">
    <property type="entry name" value="AraC_E_bind"/>
    <property type="match status" value="1"/>
</dbReference>
<dbReference type="PANTHER" id="PTHR30204:SF97">
    <property type="entry name" value="MERR FAMILY REGULATORY PROTEIN"/>
    <property type="match status" value="1"/>
</dbReference>
<proteinExistence type="predicted"/>
<dbReference type="Gene3D" id="1.10.1660.10">
    <property type="match status" value="1"/>
</dbReference>
<dbReference type="SUPFAM" id="SSF46955">
    <property type="entry name" value="Putative DNA-binding domain"/>
    <property type="match status" value="1"/>
</dbReference>
<dbReference type="Pfam" id="PF13411">
    <property type="entry name" value="MerR_1"/>
    <property type="match status" value="1"/>
</dbReference>
<dbReference type="GO" id="GO:0003700">
    <property type="term" value="F:DNA-binding transcription factor activity"/>
    <property type="evidence" value="ECO:0007669"/>
    <property type="project" value="InterPro"/>
</dbReference>
<dbReference type="AlphaFoldDB" id="A0AAW5C9W9"/>
<evidence type="ECO:0000256" key="1">
    <source>
        <dbReference type="ARBA" id="ARBA00023125"/>
    </source>
</evidence>
<dbReference type="InterPro" id="IPR010499">
    <property type="entry name" value="AraC_E-bd"/>
</dbReference>
<dbReference type="RefSeq" id="WP_165641417.1">
    <property type="nucleotide sequence ID" value="NZ_BAABZL010000001.1"/>
</dbReference>
<dbReference type="EMBL" id="JAKNGE010000050">
    <property type="protein sequence ID" value="MCG4749069.1"/>
    <property type="molecule type" value="Genomic_DNA"/>
</dbReference>
<comment type="caution">
    <text evidence="4">The sequence shown here is derived from an EMBL/GenBank/DDBJ whole genome shotgun (WGS) entry which is preliminary data.</text>
</comment>
<gene>
    <name evidence="5" type="ORF">G5B36_20895</name>
    <name evidence="4" type="ORF">L0N08_27015</name>
</gene>
<dbReference type="Pfam" id="PF06445">
    <property type="entry name" value="GyrI-like"/>
    <property type="match status" value="1"/>
</dbReference>
<dbReference type="SMART" id="SM00422">
    <property type="entry name" value="HTH_MERR"/>
    <property type="match status" value="1"/>
</dbReference>
<dbReference type="InterPro" id="IPR011256">
    <property type="entry name" value="Reg_factor_effector_dom_sf"/>
</dbReference>
<reference evidence="5" key="2">
    <citation type="submission" date="2020-02" db="EMBL/GenBank/DDBJ databases">
        <authorList>
            <person name="Littmann E."/>
            <person name="Sorbara M."/>
        </authorList>
    </citation>
    <scope>NUCLEOTIDE SEQUENCE</scope>
    <source>
        <strain evidence="5">MSK.1.17</strain>
    </source>
</reference>
<organism evidence="4 7">
    <name type="scientific">Enterocloster aldenensis</name>
    <dbReference type="NCBI Taxonomy" id="358742"/>
    <lineage>
        <taxon>Bacteria</taxon>
        <taxon>Bacillati</taxon>
        <taxon>Bacillota</taxon>
        <taxon>Clostridia</taxon>
        <taxon>Lachnospirales</taxon>
        <taxon>Lachnospiraceae</taxon>
        <taxon>Enterocloster</taxon>
    </lineage>
</organism>
<evidence type="ECO:0000313" key="4">
    <source>
        <dbReference type="EMBL" id="MCG4749069.1"/>
    </source>
</evidence>
<dbReference type="SUPFAM" id="SSF55136">
    <property type="entry name" value="Probable bacterial effector-binding domain"/>
    <property type="match status" value="1"/>
</dbReference>
<feature type="domain" description="HTH merR-type" evidence="3">
    <location>
        <begin position="1"/>
        <end position="71"/>
    </location>
</feature>